<dbReference type="InterPro" id="IPR050901">
    <property type="entry name" value="BP-dep_ABC_trans_perm"/>
</dbReference>
<reference evidence="9 10" key="1">
    <citation type="submission" date="2018-02" db="EMBL/GenBank/DDBJ databases">
        <title>Complete genome sequencing of Faecalibacterium prausnitzii strains isolated from the human gut.</title>
        <authorList>
            <person name="Fitzgerald B.C."/>
            <person name="Shkoporov A.N."/>
            <person name="Ross P.R."/>
            <person name="Hill C."/>
        </authorList>
    </citation>
    <scope>NUCLEOTIDE SEQUENCE [LARGE SCALE GENOMIC DNA]</scope>
    <source>
        <strain evidence="9 10">APC942/31-1</strain>
    </source>
</reference>
<keyword evidence="2 7" id="KW-0813">Transport</keyword>
<dbReference type="PANTHER" id="PTHR32243:SF24">
    <property type="entry name" value="DIACETYLCHITOBIOSE UPTAKE SYSTEM PERMEASE PROTEIN NGCG"/>
    <property type="match status" value="1"/>
</dbReference>
<feature type="transmembrane region" description="Helical" evidence="7">
    <location>
        <begin position="12"/>
        <end position="33"/>
    </location>
</feature>
<evidence type="ECO:0000256" key="1">
    <source>
        <dbReference type="ARBA" id="ARBA00004651"/>
    </source>
</evidence>
<comment type="subcellular location">
    <subcellularLocation>
        <location evidence="1 7">Cell membrane</location>
        <topology evidence="1 7">Multi-pass membrane protein</topology>
    </subcellularLocation>
</comment>
<sequence length="280" mass="31335">MIKSRKNIPIRAVFYVVILIFVMIQVYPIFWVICSSLKTPDEMTYTAQYALPSGFYLGNYISALTISSIPRYFLNSTVVAVLTLLGIVVLGCPVAFVISKVKVKYANALMAFFLFGMMVPIFSCLVPMFQIYNRIGLRNTYWALVLPQIGFGLPMCIYLYTGFFKFMPDSLLEAAVIDGATMGTTFRKIVVPMAKNTTMTVLTYNFVFVWNEFTYANTFISSSDMKTLPIGLNDFVGQFGRVDWGSTFAAIVISILPTLIVYFILNRNIIEGMAAGAVKS</sequence>
<feature type="transmembrane region" description="Helical" evidence="7">
    <location>
        <begin position="78"/>
        <end position="99"/>
    </location>
</feature>
<dbReference type="EMBL" id="PSQG01000005">
    <property type="protein sequence ID" value="RCH45242.1"/>
    <property type="molecule type" value="Genomic_DNA"/>
</dbReference>
<keyword evidence="4 7" id="KW-0812">Transmembrane</keyword>
<dbReference type="Proteomes" id="UP000253208">
    <property type="component" value="Unassembled WGS sequence"/>
</dbReference>
<feature type="transmembrane region" description="Helical" evidence="7">
    <location>
        <begin position="105"/>
        <end position="129"/>
    </location>
</feature>
<keyword evidence="5 7" id="KW-1133">Transmembrane helix</keyword>
<evidence type="ECO:0000313" key="9">
    <source>
        <dbReference type="EMBL" id="RCH45242.1"/>
    </source>
</evidence>
<feature type="transmembrane region" description="Helical" evidence="7">
    <location>
        <begin position="141"/>
        <end position="161"/>
    </location>
</feature>
<dbReference type="PROSITE" id="PS50928">
    <property type="entry name" value="ABC_TM1"/>
    <property type="match status" value="1"/>
</dbReference>
<protein>
    <submittedName>
        <fullName evidence="9">Carbohydrate ABC transporter permease</fullName>
    </submittedName>
</protein>
<accession>A0A367G3F0</accession>
<dbReference type="InterPro" id="IPR000515">
    <property type="entry name" value="MetI-like"/>
</dbReference>
<dbReference type="Pfam" id="PF00528">
    <property type="entry name" value="BPD_transp_1"/>
    <property type="match status" value="1"/>
</dbReference>
<keyword evidence="6 7" id="KW-0472">Membrane</keyword>
<proteinExistence type="inferred from homology"/>
<evidence type="ECO:0000256" key="5">
    <source>
        <dbReference type="ARBA" id="ARBA00022989"/>
    </source>
</evidence>
<dbReference type="AlphaFoldDB" id="A0A367G3F0"/>
<gene>
    <name evidence="9" type="ORF">C4886_04875</name>
</gene>
<dbReference type="SUPFAM" id="SSF161098">
    <property type="entry name" value="MetI-like"/>
    <property type="match status" value="1"/>
</dbReference>
<evidence type="ECO:0000259" key="8">
    <source>
        <dbReference type="PROSITE" id="PS50928"/>
    </source>
</evidence>
<organism evidence="9 10">
    <name type="scientific">Blautia obeum</name>
    <dbReference type="NCBI Taxonomy" id="40520"/>
    <lineage>
        <taxon>Bacteria</taxon>
        <taxon>Bacillati</taxon>
        <taxon>Bacillota</taxon>
        <taxon>Clostridia</taxon>
        <taxon>Lachnospirales</taxon>
        <taxon>Lachnospiraceae</taxon>
        <taxon>Blautia</taxon>
    </lineage>
</organism>
<feature type="transmembrane region" description="Helical" evidence="7">
    <location>
        <begin position="45"/>
        <end position="66"/>
    </location>
</feature>
<comment type="similarity">
    <text evidence="7">Belongs to the binding-protein-dependent transport system permease family.</text>
</comment>
<dbReference type="RefSeq" id="WP_021976595.1">
    <property type="nucleotide sequence ID" value="NZ_PSQG01000005.1"/>
</dbReference>
<comment type="caution">
    <text evidence="9">The sequence shown here is derived from an EMBL/GenBank/DDBJ whole genome shotgun (WGS) entry which is preliminary data.</text>
</comment>
<dbReference type="CDD" id="cd06261">
    <property type="entry name" value="TM_PBP2"/>
    <property type="match status" value="1"/>
</dbReference>
<feature type="transmembrane region" description="Helical" evidence="7">
    <location>
        <begin position="244"/>
        <end position="265"/>
    </location>
</feature>
<keyword evidence="3" id="KW-1003">Cell membrane</keyword>
<dbReference type="GO" id="GO:0055085">
    <property type="term" value="P:transmembrane transport"/>
    <property type="evidence" value="ECO:0007669"/>
    <property type="project" value="InterPro"/>
</dbReference>
<evidence type="ECO:0000256" key="4">
    <source>
        <dbReference type="ARBA" id="ARBA00022692"/>
    </source>
</evidence>
<dbReference type="InterPro" id="IPR035906">
    <property type="entry name" value="MetI-like_sf"/>
</dbReference>
<dbReference type="PANTHER" id="PTHR32243">
    <property type="entry name" value="MALTOSE TRANSPORT SYSTEM PERMEASE-RELATED"/>
    <property type="match status" value="1"/>
</dbReference>
<evidence type="ECO:0000256" key="2">
    <source>
        <dbReference type="ARBA" id="ARBA00022448"/>
    </source>
</evidence>
<dbReference type="GO" id="GO:0005886">
    <property type="term" value="C:plasma membrane"/>
    <property type="evidence" value="ECO:0007669"/>
    <property type="project" value="UniProtKB-SubCell"/>
</dbReference>
<name>A0A367G3F0_9FIRM</name>
<evidence type="ECO:0000256" key="3">
    <source>
        <dbReference type="ARBA" id="ARBA00022475"/>
    </source>
</evidence>
<feature type="domain" description="ABC transmembrane type-1" evidence="8">
    <location>
        <begin position="73"/>
        <end position="265"/>
    </location>
</feature>
<evidence type="ECO:0000313" key="10">
    <source>
        <dbReference type="Proteomes" id="UP000253208"/>
    </source>
</evidence>
<dbReference type="Gene3D" id="1.10.3720.10">
    <property type="entry name" value="MetI-like"/>
    <property type="match status" value="1"/>
</dbReference>
<evidence type="ECO:0000256" key="7">
    <source>
        <dbReference type="RuleBase" id="RU363032"/>
    </source>
</evidence>
<evidence type="ECO:0000256" key="6">
    <source>
        <dbReference type="ARBA" id="ARBA00023136"/>
    </source>
</evidence>